<evidence type="ECO:0000313" key="2">
    <source>
        <dbReference type="EMBL" id="RLN28877.1"/>
    </source>
</evidence>
<dbReference type="OrthoDB" id="696409at2759"/>
<protein>
    <submittedName>
        <fullName evidence="2">Uncharacterized protein</fullName>
    </submittedName>
</protein>
<sequence>MDAEGWGLWPEQQNGPVAVVANNLVNIPVLPQPGEPFIELNDILPAHELDLDLNAPLADDLGGIEDLVQAANDVPAQPNFGPHPEDIIDEGAPSDDDLAAVNVPLLEQENVNHLEDLMDINDQPENEQPVEHLQLGFVELVEPVADPVFSSMYPLKSPLQRKLNAEAIRIWAKHLQAGSDADSIQVPPQWSDFMTTMLVSPTSFEWAKALMTSPTWNFFMSDNSSYINFNIPKSCPVLPSTACIRQMPESVVNIPDPTEQEALVDSPPSRMDKGKVTQDMPSPETPLEQLQHKISASSGPWSKSFLDQAEHIKQASVLEDPLKRRSQRMKHMKKGFKDPQCSSQSCLGCTVVPPNLSPSVIRNLGASFCKIDEKDLTVPALRKRKKLSVAAPGGKKVPKKKSTVMSMMQQIQAKTKRSP</sequence>
<feature type="compositionally biased region" description="Polar residues" evidence="1">
    <location>
        <begin position="403"/>
        <end position="413"/>
    </location>
</feature>
<gene>
    <name evidence="2" type="ORF">C2845_PM05G17080</name>
</gene>
<feature type="region of interest" description="Disordered" evidence="1">
    <location>
        <begin position="389"/>
        <end position="419"/>
    </location>
</feature>
<name>A0A3L6SX57_PANMI</name>
<reference evidence="3" key="1">
    <citation type="journal article" date="2019" name="Nat. Commun.">
        <title>The genome of broomcorn millet.</title>
        <authorList>
            <person name="Zou C."/>
            <person name="Miki D."/>
            <person name="Li D."/>
            <person name="Tang Q."/>
            <person name="Xiao L."/>
            <person name="Rajput S."/>
            <person name="Deng P."/>
            <person name="Jia W."/>
            <person name="Huang R."/>
            <person name="Zhang M."/>
            <person name="Sun Y."/>
            <person name="Hu J."/>
            <person name="Fu X."/>
            <person name="Schnable P.S."/>
            <person name="Li F."/>
            <person name="Zhang H."/>
            <person name="Feng B."/>
            <person name="Zhu X."/>
            <person name="Liu R."/>
            <person name="Schnable J.C."/>
            <person name="Zhu J.-K."/>
            <person name="Zhang H."/>
        </authorList>
    </citation>
    <scope>NUCLEOTIDE SEQUENCE [LARGE SCALE GENOMIC DNA]</scope>
</reference>
<dbReference type="PANTHER" id="PTHR33075:SF9">
    <property type="entry name" value="DUF4283 DOMAIN-CONTAINING PROTEIN"/>
    <property type="match status" value="1"/>
</dbReference>
<keyword evidence="3" id="KW-1185">Reference proteome</keyword>
<dbReference type="EMBL" id="PQIB02000003">
    <property type="protein sequence ID" value="RLN28877.1"/>
    <property type="molecule type" value="Genomic_DNA"/>
</dbReference>
<dbReference type="AlphaFoldDB" id="A0A3L6SX57"/>
<dbReference type="PANTHER" id="PTHR33075">
    <property type="entry name" value="OS02G0499800 PROTEIN"/>
    <property type="match status" value="1"/>
</dbReference>
<dbReference type="Proteomes" id="UP000275267">
    <property type="component" value="Unassembled WGS sequence"/>
</dbReference>
<evidence type="ECO:0000313" key="3">
    <source>
        <dbReference type="Proteomes" id="UP000275267"/>
    </source>
</evidence>
<accession>A0A3L6SX57</accession>
<feature type="region of interest" description="Disordered" evidence="1">
    <location>
        <begin position="259"/>
        <end position="285"/>
    </location>
</feature>
<comment type="caution">
    <text evidence="2">The sequence shown here is derived from an EMBL/GenBank/DDBJ whole genome shotgun (WGS) entry which is preliminary data.</text>
</comment>
<organism evidence="2 3">
    <name type="scientific">Panicum miliaceum</name>
    <name type="common">Proso millet</name>
    <name type="synonym">Broomcorn millet</name>
    <dbReference type="NCBI Taxonomy" id="4540"/>
    <lineage>
        <taxon>Eukaryota</taxon>
        <taxon>Viridiplantae</taxon>
        <taxon>Streptophyta</taxon>
        <taxon>Embryophyta</taxon>
        <taxon>Tracheophyta</taxon>
        <taxon>Spermatophyta</taxon>
        <taxon>Magnoliopsida</taxon>
        <taxon>Liliopsida</taxon>
        <taxon>Poales</taxon>
        <taxon>Poaceae</taxon>
        <taxon>PACMAD clade</taxon>
        <taxon>Panicoideae</taxon>
        <taxon>Panicodae</taxon>
        <taxon>Paniceae</taxon>
        <taxon>Panicinae</taxon>
        <taxon>Panicum</taxon>
        <taxon>Panicum sect. Panicum</taxon>
    </lineage>
</organism>
<evidence type="ECO:0000256" key="1">
    <source>
        <dbReference type="SAM" id="MobiDB-lite"/>
    </source>
</evidence>
<proteinExistence type="predicted"/>